<protein>
    <recommendedName>
        <fullName evidence="4">DUF1461 domain-containing protein</fullName>
    </recommendedName>
</protein>
<feature type="transmembrane region" description="Helical" evidence="1">
    <location>
        <begin position="199"/>
        <end position="224"/>
    </location>
</feature>
<evidence type="ECO:0000313" key="3">
    <source>
        <dbReference type="Proteomes" id="UP000260025"/>
    </source>
</evidence>
<keyword evidence="1" id="KW-0472">Membrane</keyword>
<name>A0A3E2VW91_CLOIN</name>
<sequence>MKRREKLLGGMFSFFIAFFLFLLLFVCISKATLLNKGYLLSTLDKTEYYTAVTKELTEDFKKSAGAAGFQPSIYDGFLKEADVKKEAVAFIDTSFTGKTAVVDQKSFMDKLDTYLQKIIQKEKLKLDEDGKLRLQNYVKVNAKGYKQYVQFPFIQYIVMGVQMMDRILPFAIGACVLLLLLSVIFLIRMKLKKEDTLLFLGSAAGGAGWMLALLPAGILLGGFTHRIRLEPEYFYNFFVAFLDGYLWLLILFGIALILVGIILILFIFKKRNTANAAGE</sequence>
<evidence type="ECO:0008006" key="4">
    <source>
        <dbReference type="Google" id="ProtNLM"/>
    </source>
</evidence>
<feature type="transmembrane region" description="Helical" evidence="1">
    <location>
        <begin position="167"/>
        <end position="187"/>
    </location>
</feature>
<gene>
    <name evidence="2" type="ORF">DXA38_10395</name>
</gene>
<evidence type="ECO:0000313" key="2">
    <source>
        <dbReference type="EMBL" id="RGC15554.1"/>
    </source>
</evidence>
<dbReference type="EMBL" id="QVEV01000013">
    <property type="protein sequence ID" value="RGC15554.1"/>
    <property type="molecule type" value="Genomic_DNA"/>
</dbReference>
<proteinExistence type="predicted"/>
<feature type="transmembrane region" description="Helical" evidence="1">
    <location>
        <begin position="244"/>
        <end position="268"/>
    </location>
</feature>
<keyword evidence="1" id="KW-0812">Transmembrane</keyword>
<dbReference type="RefSeq" id="WP_117443133.1">
    <property type="nucleotide sequence ID" value="NZ_JAJFEN010000060.1"/>
</dbReference>
<reference evidence="2 3" key="1">
    <citation type="submission" date="2018-08" db="EMBL/GenBank/DDBJ databases">
        <title>A genome reference for cultivated species of the human gut microbiota.</title>
        <authorList>
            <person name="Zou Y."/>
            <person name="Xue W."/>
            <person name="Luo G."/>
        </authorList>
    </citation>
    <scope>NUCLEOTIDE SEQUENCE [LARGE SCALE GENOMIC DNA]</scope>
    <source>
        <strain evidence="2 3">OF01-2LB</strain>
    </source>
</reference>
<accession>A0A3E2VW91</accession>
<comment type="caution">
    <text evidence="2">The sequence shown here is derived from an EMBL/GenBank/DDBJ whole genome shotgun (WGS) entry which is preliminary data.</text>
</comment>
<organism evidence="2 3">
    <name type="scientific">Clostridium innocuum</name>
    <dbReference type="NCBI Taxonomy" id="1522"/>
    <lineage>
        <taxon>Bacteria</taxon>
        <taxon>Bacillati</taxon>
        <taxon>Bacillota</taxon>
        <taxon>Clostridia</taxon>
        <taxon>Eubacteriales</taxon>
        <taxon>Clostridiaceae</taxon>
        <taxon>Clostridium</taxon>
    </lineage>
</organism>
<evidence type="ECO:0000256" key="1">
    <source>
        <dbReference type="SAM" id="Phobius"/>
    </source>
</evidence>
<feature type="transmembrane region" description="Helical" evidence="1">
    <location>
        <begin position="12"/>
        <end position="33"/>
    </location>
</feature>
<dbReference type="OrthoDB" id="9944314at2"/>
<dbReference type="Proteomes" id="UP000260025">
    <property type="component" value="Unassembled WGS sequence"/>
</dbReference>
<keyword evidence="1" id="KW-1133">Transmembrane helix</keyword>
<dbReference type="AlphaFoldDB" id="A0A3E2VW91"/>